<dbReference type="Pfam" id="PF00657">
    <property type="entry name" value="Lipase_GDSL"/>
    <property type="match status" value="1"/>
</dbReference>
<reference evidence="2 3" key="1">
    <citation type="submission" date="2019-03" db="EMBL/GenBank/DDBJ databases">
        <title>Genomic Encyclopedia of Type Strains, Phase IV (KMG-IV): sequencing the most valuable type-strain genomes for metagenomic binning, comparative biology and taxonomic classification.</title>
        <authorList>
            <person name="Goeker M."/>
        </authorList>
    </citation>
    <scope>NUCLEOTIDE SEQUENCE [LARGE SCALE GENOMIC DNA]</scope>
    <source>
        <strain evidence="2 3">DSM 25082</strain>
    </source>
</reference>
<keyword evidence="1" id="KW-0732">Signal</keyword>
<sequence length="310" mass="32462">MKFLKQGALALAAAAVLTACGGGGGQIEPFKPTRIMAFGDEASVITSEGRKYMVNALTSTDALDCAVYPLWTQSLASAFGLVFPECNPNKVASPTGKIYATAGAKVAGVKAQVDAAFAAGGFDSKALVSIMAGANDVLELYAQFPAQSRDALLAQAGQRGRALAEQVNRIANADGRVILATLPDLGLTPFALKERQSKTDTDRAKLLTDLTAEFNTQMRLNILNDGRTIGLVLGDEMSQAIVRFPSAFGATNVIDAACLESSLPLQCTPKTLVTGASADSYMWATSLQLGPLAQTRLGLLAQTRALNNPF</sequence>
<keyword evidence="3" id="KW-1185">Reference proteome</keyword>
<protein>
    <submittedName>
        <fullName evidence="2">Phospholipase/lecithinase/hemolysin</fullName>
    </submittedName>
</protein>
<feature type="chain" id="PRO_5020806510" evidence="1">
    <location>
        <begin position="22"/>
        <end position="310"/>
    </location>
</feature>
<proteinExistence type="predicted"/>
<feature type="signal peptide" evidence="1">
    <location>
        <begin position="1"/>
        <end position="21"/>
    </location>
</feature>
<dbReference type="GO" id="GO:0016788">
    <property type="term" value="F:hydrolase activity, acting on ester bonds"/>
    <property type="evidence" value="ECO:0007669"/>
    <property type="project" value="InterPro"/>
</dbReference>
<dbReference type="PROSITE" id="PS51257">
    <property type="entry name" value="PROKAR_LIPOPROTEIN"/>
    <property type="match status" value="1"/>
</dbReference>
<dbReference type="InterPro" id="IPR036514">
    <property type="entry name" value="SGNH_hydro_sf"/>
</dbReference>
<evidence type="ECO:0000313" key="3">
    <source>
        <dbReference type="Proteomes" id="UP000295357"/>
    </source>
</evidence>
<dbReference type="Proteomes" id="UP000295357">
    <property type="component" value="Unassembled WGS sequence"/>
</dbReference>
<comment type="caution">
    <text evidence="2">The sequence shown here is derived from an EMBL/GenBank/DDBJ whole genome shotgun (WGS) entry which is preliminary data.</text>
</comment>
<dbReference type="InterPro" id="IPR001087">
    <property type="entry name" value="GDSL"/>
</dbReference>
<organism evidence="2 3">
    <name type="scientific">Roseateles asaccharophilus</name>
    <dbReference type="NCBI Taxonomy" id="582607"/>
    <lineage>
        <taxon>Bacteria</taxon>
        <taxon>Pseudomonadati</taxon>
        <taxon>Pseudomonadota</taxon>
        <taxon>Betaproteobacteria</taxon>
        <taxon>Burkholderiales</taxon>
        <taxon>Sphaerotilaceae</taxon>
        <taxon>Roseateles</taxon>
    </lineage>
</organism>
<evidence type="ECO:0000256" key="1">
    <source>
        <dbReference type="SAM" id="SignalP"/>
    </source>
</evidence>
<accession>A0A4V3CIP7</accession>
<dbReference type="RefSeq" id="WP_162849566.1">
    <property type="nucleotide sequence ID" value="NZ_JAUFPJ010000003.1"/>
</dbReference>
<dbReference type="AlphaFoldDB" id="A0A4V3CIP7"/>
<dbReference type="Gene3D" id="3.40.50.1110">
    <property type="entry name" value="SGNH hydrolase"/>
    <property type="match status" value="1"/>
</dbReference>
<dbReference type="SUPFAM" id="SSF52266">
    <property type="entry name" value="SGNH hydrolase"/>
    <property type="match status" value="1"/>
</dbReference>
<evidence type="ECO:0000313" key="2">
    <source>
        <dbReference type="EMBL" id="TDP06374.1"/>
    </source>
</evidence>
<dbReference type="EMBL" id="SNXE01000009">
    <property type="protein sequence ID" value="TDP06374.1"/>
    <property type="molecule type" value="Genomic_DNA"/>
</dbReference>
<name>A0A4V3CIP7_9BURK</name>
<gene>
    <name evidence="2" type="ORF">DFR39_10947</name>
</gene>